<dbReference type="PROSITE" id="PS50007">
    <property type="entry name" value="PIPLC_X_DOMAIN"/>
    <property type="match status" value="1"/>
</dbReference>
<dbReference type="PANTHER" id="PTHR22958">
    <property type="entry name" value="GLYCEROPHOSPHORYL DIESTER PHOSPHODIESTERASE"/>
    <property type="match status" value="1"/>
</dbReference>
<dbReference type="InterPro" id="IPR004331">
    <property type="entry name" value="SPX_dom"/>
</dbReference>
<feature type="compositionally biased region" description="Basic and acidic residues" evidence="5">
    <location>
        <begin position="949"/>
        <end position="962"/>
    </location>
</feature>
<proteinExistence type="predicted"/>
<evidence type="ECO:0000313" key="9">
    <source>
        <dbReference type="Proteomes" id="UP000000689"/>
    </source>
</evidence>
<dbReference type="EMBL" id="HE580271">
    <property type="protein sequence ID" value="CCD25071.1"/>
    <property type="molecule type" value="Genomic_DNA"/>
</dbReference>
<dbReference type="Pfam" id="PF12796">
    <property type="entry name" value="Ank_2"/>
    <property type="match status" value="2"/>
</dbReference>
<dbReference type="Pfam" id="PF00023">
    <property type="entry name" value="Ank"/>
    <property type="match status" value="1"/>
</dbReference>
<dbReference type="PANTHER" id="PTHR22958:SF1">
    <property type="entry name" value="GLYCEROPHOSPHOCHOLINE PHOSPHODIESTERASE GPCPD1"/>
    <property type="match status" value="1"/>
</dbReference>
<feature type="compositionally biased region" description="Low complexity" evidence="5">
    <location>
        <begin position="599"/>
        <end position="631"/>
    </location>
</feature>
<sequence length="1201" mass="137324">MKFGKTFSSYQTPKYSTQYLDYKGLKQIIKEIIIQQEELYQEEHSNKENETNPQRKIRDVSNEEKNYFGNEKVRKLILQFSFKLDRNLEKIDNFYNNRFAEYSRQLQRLLDSPQFANVALLFRNGEDEGTPIGGSNTSIASFSRRSILNLEKIVLLDPHQRIDDLRDVQTVLMDLQKQFNDLNKYAQLNKRGIIKILKKFDKKVGTSQQQSYLASRVFTLPFAEDEESRNINTMINEYLEILDLKANKFQNVPPIEERKSRQYKQLQFPGSIDCCIKEDNVEDLEEEIKRIKDRTENTIPLRTFVKLLLKASLNESQKCIDYLLEIVPTLNDETDINNRNFFHHYVILMNKNPLYAKNNVVDVLSSILGKLKREQSIYLLQRDDYKRTPLHYACQYGLYDLTKVLLIYMKEWNLWPENFTSSNLKEWEDYESLVPLHLAILSGDVETLQVILDSTTCEKGVLDNLQLTHLAIKLNQECLVERLLQSNKFDVNYQEEESQETALYLACKLNCPTTVKLLLQHGVDTELKEGIFGWTPLFIAATEGYFEITKHLIDYNCKMEVFDEGGWTPMEHAVLRGHLEIAELLTIENIEEVNNPKITGATDATAETGESLPKTTDSSESSSLGASKNSKSSTNLLSFKTISKPVKSFGHKYLKENETILLITLGSSDTRRDNRGIIFKEDSQLFKKLSSNELEYALSLVISCEDDLNQTPVVFDLPFEEEIPDSISFKVPFKEDNSYIIYFDLVPTYDKVLKEEGKEDEEGKLGTEKRLRGRSIAVVNHLQTFVGDNRRSLTDLCTLPIMSTSSPFDIVGTVNFEIMLVKPFIHENVTFGRTKTYWKSLTSTRVIGHRGFGMNRKLSNSLQLGENTMESFIAASSLGAAYVEFDVQLTKDNIPVIYHDFTIAETGVDIPMHELTLEQFLELNNMDKHMKGGKSGSVFEKKRRHSLADFDIEHSNNDKNDPDYNNNNNENNGDDPTQYADIFSRNWIGDRMRLTKTFKAKQFKGNSRGHSIASSFVTLPELFKKLPPHVGFNIECKYPMIDEAEEEGIGPITIEMNHWVDTVLRHVYDNMNGRDIILSSFHPDVCIMLSLKQPSLPVLFLTEAGCMKMVDARAASLQNAIKFAHHWNLLGIVSAAKPIIKAPRLVEVIKGNGLVCVTYGVENNDPNNAQIEIDAGVDAVIVDSVLAVRRGLTKGSDQSMN</sequence>
<keyword evidence="1" id="KW-0677">Repeat</keyword>
<evidence type="ECO:0000256" key="3">
    <source>
        <dbReference type="ARBA" id="ARBA00023043"/>
    </source>
</evidence>
<evidence type="ECO:0000259" key="6">
    <source>
        <dbReference type="PROSITE" id="PS51382"/>
    </source>
</evidence>
<keyword evidence="3 4" id="KW-0040">ANK repeat</keyword>
<evidence type="ECO:0000313" key="8">
    <source>
        <dbReference type="EMBL" id="CCD25071.1"/>
    </source>
</evidence>
<dbReference type="PROSITE" id="PS51382">
    <property type="entry name" value="SPX"/>
    <property type="match status" value="1"/>
</dbReference>
<dbReference type="PROSITE" id="PS50088">
    <property type="entry name" value="ANK_REPEAT"/>
    <property type="match status" value="2"/>
</dbReference>
<keyword evidence="9" id="KW-1185">Reference proteome</keyword>
<evidence type="ECO:0008006" key="10">
    <source>
        <dbReference type="Google" id="ProtNLM"/>
    </source>
</evidence>
<evidence type="ECO:0000256" key="2">
    <source>
        <dbReference type="ARBA" id="ARBA00022801"/>
    </source>
</evidence>
<feature type="domain" description="SPX" evidence="6">
    <location>
        <begin position="1"/>
        <end position="214"/>
    </location>
</feature>
<dbReference type="InterPro" id="IPR017946">
    <property type="entry name" value="PLC-like_Pdiesterase_TIM-brl"/>
</dbReference>
<dbReference type="PROSITE" id="PS51704">
    <property type="entry name" value="GP_PDE"/>
    <property type="match status" value="1"/>
</dbReference>
<keyword evidence="2" id="KW-0378">Hydrolase</keyword>
<dbReference type="InterPro" id="IPR002110">
    <property type="entry name" value="Ankyrin_rpt"/>
</dbReference>
<reference evidence="8 9" key="1">
    <citation type="journal article" date="2011" name="Proc. Natl. Acad. Sci. U.S.A.">
        <title>Evolutionary erosion of yeast sex chromosomes by mating-type switching accidents.</title>
        <authorList>
            <person name="Gordon J.L."/>
            <person name="Armisen D."/>
            <person name="Proux-Wera E."/>
            <person name="Oheigeartaigh S.S."/>
            <person name="Byrne K.P."/>
            <person name="Wolfe K.H."/>
        </authorList>
    </citation>
    <scope>NUCLEOTIDE SEQUENCE [LARGE SCALE GENOMIC DNA]</scope>
    <source>
        <strain evidence="9">ATCC 10597 / BCRC 20456 / CBS 421 / NBRC 0211 / NRRL Y-12639</strain>
    </source>
</reference>
<dbReference type="AlphaFoldDB" id="G0WBF1"/>
<dbReference type="InterPro" id="IPR030395">
    <property type="entry name" value="GP_PDE_dom"/>
</dbReference>
<evidence type="ECO:0000256" key="5">
    <source>
        <dbReference type="SAM" id="MobiDB-lite"/>
    </source>
</evidence>
<dbReference type="SUPFAM" id="SSF51695">
    <property type="entry name" value="PLC-like phosphodiesterases"/>
    <property type="match status" value="1"/>
</dbReference>
<dbReference type="SUPFAM" id="SSF48403">
    <property type="entry name" value="Ankyrin repeat"/>
    <property type="match status" value="1"/>
</dbReference>
<feature type="region of interest" description="Disordered" evidence="5">
    <location>
        <begin position="596"/>
        <end position="631"/>
    </location>
</feature>
<evidence type="ECO:0000256" key="4">
    <source>
        <dbReference type="PROSITE-ProRule" id="PRU00023"/>
    </source>
</evidence>
<dbReference type="KEGG" id="ndi:NDAI_0E02540"/>
<name>G0WBF1_NAUDC</name>
<dbReference type="Pfam" id="PF03105">
    <property type="entry name" value="SPX"/>
    <property type="match status" value="2"/>
</dbReference>
<dbReference type="GO" id="GO:0046475">
    <property type="term" value="P:glycerophospholipid catabolic process"/>
    <property type="evidence" value="ECO:0007669"/>
    <property type="project" value="EnsemblFungi"/>
</dbReference>
<feature type="repeat" description="ANK" evidence="4">
    <location>
        <begin position="532"/>
        <end position="564"/>
    </location>
</feature>
<feature type="compositionally biased region" description="Low complexity" evidence="5">
    <location>
        <begin position="963"/>
        <end position="975"/>
    </location>
</feature>
<dbReference type="eggNOG" id="KOG0504">
    <property type="taxonomic scope" value="Eukaryota"/>
</dbReference>
<dbReference type="STRING" id="1071378.G0WBF1"/>
<feature type="domain" description="GP-PDE" evidence="7">
    <location>
        <begin position="844"/>
        <end position="1192"/>
    </location>
</feature>
<dbReference type="InterPro" id="IPR057506">
    <property type="entry name" value="C2_GPCPD1"/>
</dbReference>
<feature type="region of interest" description="Disordered" evidence="5">
    <location>
        <begin position="949"/>
        <end position="978"/>
    </location>
</feature>
<dbReference type="eggNOG" id="KOG2421">
    <property type="taxonomic scope" value="Eukaryota"/>
</dbReference>
<dbReference type="OMA" id="WTPMEHA"/>
<accession>G0WBF1</accession>
<dbReference type="eggNOG" id="KOG1162">
    <property type="taxonomic scope" value="Eukaryota"/>
</dbReference>
<dbReference type="Pfam" id="PF25329">
    <property type="entry name" value="C2_GDE1"/>
    <property type="match status" value="1"/>
</dbReference>
<dbReference type="InterPro" id="IPR036770">
    <property type="entry name" value="Ankyrin_rpt-contain_sf"/>
</dbReference>
<gene>
    <name evidence="8" type="primary">NDAI0E02540</name>
    <name evidence="8" type="ordered locus">NDAI_0E02540</name>
</gene>
<evidence type="ECO:0000259" key="7">
    <source>
        <dbReference type="PROSITE" id="PS51704"/>
    </source>
</evidence>
<dbReference type="Pfam" id="PF03009">
    <property type="entry name" value="GDPD"/>
    <property type="match status" value="1"/>
</dbReference>
<dbReference type="SMART" id="SM00248">
    <property type="entry name" value="ANK"/>
    <property type="match status" value="6"/>
</dbReference>
<dbReference type="Proteomes" id="UP000000689">
    <property type="component" value="Chromosome 5"/>
</dbReference>
<dbReference type="CDD" id="cd14484">
    <property type="entry name" value="SPX_GDE1_like"/>
    <property type="match status" value="1"/>
</dbReference>
<dbReference type="GO" id="GO:0047389">
    <property type="term" value="F:glycerophosphocholine phosphodiesterase activity"/>
    <property type="evidence" value="ECO:0007669"/>
    <property type="project" value="EnsemblFungi"/>
</dbReference>
<dbReference type="GeneID" id="11498961"/>
<dbReference type="HOGENOM" id="CLU_005444_1_0_1"/>
<dbReference type="InterPro" id="IPR051578">
    <property type="entry name" value="GDPD"/>
</dbReference>
<dbReference type="OrthoDB" id="197419at2759"/>
<organism evidence="8 9">
    <name type="scientific">Naumovozyma dairenensis (strain ATCC 10597 / BCRC 20456 / CBS 421 / NBRC 0211 / NRRL Y-12639)</name>
    <name type="common">Saccharomyces dairenensis</name>
    <dbReference type="NCBI Taxonomy" id="1071378"/>
    <lineage>
        <taxon>Eukaryota</taxon>
        <taxon>Fungi</taxon>
        <taxon>Dikarya</taxon>
        <taxon>Ascomycota</taxon>
        <taxon>Saccharomycotina</taxon>
        <taxon>Saccharomycetes</taxon>
        <taxon>Saccharomycetales</taxon>
        <taxon>Saccharomycetaceae</taxon>
        <taxon>Naumovozyma</taxon>
    </lineage>
</organism>
<protein>
    <recommendedName>
        <fullName evidence="10">GP-PDE domain-containing protein</fullName>
    </recommendedName>
</protein>
<dbReference type="RefSeq" id="XP_003670314.1">
    <property type="nucleotide sequence ID" value="XM_003670266.1"/>
</dbReference>
<evidence type="ECO:0000256" key="1">
    <source>
        <dbReference type="ARBA" id="ARBA00022737"/>
    </source>
</evidence>
<dbReference type="Gene3D" id="1.25.40.20">
    <property type="entry name" value="Ankyrin repeat-containing domain"/>
    <property type="match status" value="2"/>
</dbReference>
<dbReference type="Gene3D" id="3.20.20.190">
    <property type="entry name" value="Phosphatidylinositol (PI) phosphodiesterase"/>
    <property type="match status" value="1"/>
</dbReference>
<feature type="repeat" description="ANK" evidence="4">
    <location>
        <begin position="498"/>
        <end position="530"/>
    </location>
</feature>